<evidence type="ECO:0000313" key="2">
    <source>
        <dbReference type="Proteomes" id="UP000243096"/>
    </source>
</evidence>
<sequence length="41" mass="4701">MLGKRDKNLNGLKRQSSFQVYSGARNLSLRPAELRKNCFGF</sequence>
<name>A0A2P5KDI4_9BURK</name>
<dbReference type="EMBL" id="PRDW01000002">
    <property type="protein sequence ID" value="PPB84762.1"/>
    <property type="molecule type" value="Genomic_DNA"/>
</dbReference>
<dbReference type="Proteomes" id="UP000243096">
    <property type="component" value="Unassembled WGS sequence"/>
</dbReference>
<reference evidence="1 2" key="1">
    <citation type="submission" date="2018-01" db="EMBL/GenBank/DDBJ databases">
        <title>Genomic Encyclopedia of Type Strains, Phase III (KMG-III): the genomes of soil and plant-associated and newly described type strains.</title>
        <authorList>
            <person name="Whitman W."/>
        </authorList>
    </citation>
    <scope>NUCLEOTIDE SEQUENCE [LARGE SCALE GENOMIC DNA]</scope>
    <source>
        <strain evidence="1 2">HKI456</strain>
    </source>
</reference>
<protein>
    <submittedName>
        <fullName evidence="1">Uncharacterized protein</fullName>
    </submittedName>
</protein>
<keyword evidence="2" id="KW-1185">Reference proteome</keyword>
<gene>
    <name evidence="1" type="ORF">B0O95_102163</name>
</gene>
<comment type="caution">
    <text evidence="1">The sequence shown here is derived from an EMBL/GenBank/DDBJ whole genome shotgun (WGS) entry which is preliminary data.</text>
</comment>
<organism evidence="1 2">
    <name type="scientific">Mycetohabitans endofungorum</name>
    <dbReference type="NCBI Taxonomy" id="417203"/>
    <lineage>
        <taxon>Bacteria</taxon>
        <taxon>Pseudomonadati</taxon>
        <taxon>Pseudomonadota</taxon>
        <taxon>Betaproteobacteria</taxon>
        <taxon>Burkholderiales</taxon>
        <taxon>Burkholderiaceae</taxon>
        <taxon>Mycetohabitans</taxon>
    </lineage>
</organism>
<accession>A0A2P5KDI4</accession>
<evidence type="ECO:0000313" key="1">
    <source>
        <dbReference type="EMBL" id="PPB84762.1"/>
    </source>
</evidence>
<proteinExistence type="predicted"/>
<dbReference type="AlphaFoldDB" id="A0A2P5KDI4"/>